<dbReference type="PANTHER" id="PTHR11339:SF406">
    <property type="entry name" value="MUCIN-5AC-LIKE"/>
    <property type="match status" value="1"/>
</dbReference>
<dbReference type="InterPro" id="IPR006207">
    <property type="entry name" value="Cys_knot_C"/>
</dbReference>
<dbReference type="SMART" id="SM00832">
    <property type="entry name" value="C8"/>
    <property type="match status" value="1"/>
</dbReference>
<dbReference type="SMART" id="SM00216">
    <property type="entry name" value="VWD"/>
    <property type="match status" value="1"/>
</dbReference>
<dbReference type="SUPFAM" id="SSF57567">
    <property type="entry name" value="Serine protease inhibitors"/>
    <property type="match status" value="1"/>
</dbReference>
<evidence type="ECO:0008006" key="10">
    <source>
        <dbReference type="Google" id="ProtNLM"/>
    </source>
</evidence>
<comment type="caution">
    <text evidence="8">The sequence shown here is derived from an EMBL/GenBank/DDBJ whole genome shotgun (WGS) entry which is preliminary data.</text>
</comment>
<dbReference type="Proteomes" id="UP001066276">
    <property type="component" value="Chromosome 3_2"/>
</dbReference>
<name>A0AAV7TPL6_PLEWA</name>
<reference evidence="8" key="1">
    <citation type="journal article" date="2022" name="bioRxiv">
        <title>Sequencing and chromosome-scale assembly of the giantPleurodeles waltlgenome.</title>
        <authorList>
            <person name="Brown T."/>
            <person name="Elewa A."/>
            <person name="Iarovenko S."/>
            <person name="Subramanian E."/>
            <person name="Araus A.J."/>
            <person name="Petzold A."/>
            <person name="Susuki M."/>
            <person name="Suzuki K.-i.T."/>
            <person name="Hayashi T."/>
            <person name="Toyoda A."/>
            <person name="Oliveira C."/>
            <person name="Osipova E."/>
            <person name="Leigh N.D."/>
            <person name="Simon A."/>
            <person name="Yun M.H."/>
        </authorList>
    </citation>
    <scope>NUCLEOTIDE SEQUENCE</scope>
    <source>
        <strain evidence="8">20211129_DDA</strain>
        <tissue evidence="8">Liver</tissue>
    </source>
</reference>
<accession>A0AAV7TPL6</accession>
<feature type="disulfide bond" evidence="4">
    <location>
        <begin position="663"/>
        <end position="715"/>
    </location>
</feature>
<protein>
    <recommendedName>
        <fullName evidence="10">Mucin-2</fullName>
    </recommendedName>
</protein>
<dbReference type="Pfam" id="PF08742">
    <property type="entry name" value="C8"/>
    <property type="match status" value="1"/>
</dbReference>
<evidence type="ECO:0000313" key="8">
    <source>
        <dbReference type="EMBL" id="KAJ1178624.1"/>
    </source>
</evidence>
<dbReference type="Pfam" id="PF00094">
    <property type="entry name" value="VWD"/>
    <property type="match status" value="1"/>
</dbReference>
<dbReference type="InterPro" id="IPR001007">
    <property type="entry name" value="VWF_dom"/>
</dbReference>
<dbReference type="CDD" id="cd19941">
    <property type="entry name" value="TIL"/>
    <property type="match status" value="1"/>
</dbReference>
<comment type="caution">
    <text evidence="4">Lacks conserved residue(s) required for the propagation of feature annotation.</text>
</comment>
<dbReference type="GO" id="GO:0031012">
    <property type="term" value="C:extracellular matrix"/>
    <property type="evidence" value="ECO:0007669"/>
    <property type="project" value="TreeGrafter"/>
</dbReference>
<dbReference type="SMART" id="SM00214">
    <property type="entry name" value="VWC"/>
    <property type="match status" value="2"/>
</dbReference>
<gene>
    <name evidence="8" type="ORF">NDU88_003867</name>
</gene>
<evidence type="ECO:0000256" key="4">
    <source>
        <dbReference type="PROSITE-ProRule" id="PRU00039"/>
    </source>
</evidence>
<evidence type="ECO:0000256" key="1">
    <source>
        <dbReference type="ARBA" id="ARBA00022737"/>
    </source>
</evidence>
<feature type="domain" description="CTCK" evidence="5">
    <location>
        <begin position="627"/>
        <end position="721"/>
    </location>
</feature>
<feature type="domain" description="VWFC" evidence="6">
    <location>
        <begin position="380"/>
        <end position="449"/>
    </location>
</feature>
<dbReference type="PANTHER" id="PTHR11339">
    <property type="entry name" value="EXTRACELLULAR MATRIX GLYCOPROTEIN RELATED"/>
    <property type="match status" value="1"/>
</dbReference>
<dbReference type="Gene3D" id="2.10.25.10">
    <property type="entry name" value="Laminin"/>
    <property type="match status" value="1"/>
</dbReference>
<feature type="disulfide bond" evidence="4">
    <location>
        <begin position="648"/>
        <end position="697"/>
    </location>
</feature>
<feature type="disulfide bond" evidence="4">
    <location>
        <begin position="659"/>
        <end position="713"/>
    </location>
</feature>
<evidence type="ECO:0000259" key="6">
    <source>
        <dbReference type="PROSITE" id="PS50184"/>
    </source>
</evidence>
<dbReference type="InterPro" id="IPR036084">
    <property type="entry name" value="Ser_inhib-like_sf"/>
</dbReference>
<evidence type="ECO:0000256" key="2">
    <source>
        <dbReference type="ARBA" id="ARBA00023157"/>
    </source>
</evidence>
<dbReference type="PROSITE" id="PS01185">
    <property type="entry name" value="CTCK_1"/>
    <property type="match status" value="1"/>
</dbReference>
<dbReference type="SUPFAM" id="SSF57603">
    <property type="entry name" value="FnI-like domain"/>
    <property type="match status" value="1"/>
</dbReference>
<dbReference type="InterPro" id="IPR001846">
    <property type="entry name" value="VWF_type-D"/>
</dbReference>
<dbReference type="InterPro" id="IPR014853">
    <property type="entry name" value="VWF/SSPO/ZAN-like_Cys-rich_dom"/>
</dbReference>
<dbReference type="PROSITE" id="PS51233">
    <property type="entry name" value="VWFD"/>
    <property type="match status" value="1"/>
</dbReference>
<keyword evidence="3" id="KW-0325">Glycoprotein</keyword>
<dbReference type="AlphaFoldDB" id="A0AAV7TPL6"/>
<dbReference type="EMBL" id="JANPWB010000006">
    <property type="protein sequence ID" value="KAJ1178624.1"/>
    <property type="molecule type" value="Genomic_DNA"/>
</dbReference>
<evidence type="ECO:0000259" key="5">
    <source>
        <dbReference type="PROSITE" id="PS01225"/>
    </source>
</evidence>
<evidence type="ECO:0000256" key="3">
    <source>
        <dbReference type="ARBA" id="ARBA00023180"/>
    </source>
</evidence>
<dbReference type="PROSITE" id="PS01208">
    <property type="entry name" value="VWFC_1"/>
    <property type="match status" value="1"/>
</dbReference>
<dbReference type="SMART" id="SM00041">
    <property type="entry name" value="CT"/>
    <property type="match status" value="1"/>
</dbReference>
<keyword evidence="9" id="KW-1185">Reference proteome</keyword>
<evidence type="ECO:0000259" key="7">
    <source>
        <dbReference type="PROSITE" id="PS51233"/>
    </source>
</evidence>
<evidence type="ECO:0000313" key="9">
    <source>
        <dbReference type="Proteomes" id="UP001066276"/>
    </source>
</evidence>
<dbReference type="InterPro" id="IPR050780">
    <property type="entry name" value="Mucin_vWF_Thrombospondin_sf"/>
</dbReference>
<feature type="domain" description="VWFD" evidence="7">
    <location>
        <begin position="48"/>
        <end position="231"/>
    </location>
</feature>
<dbReference type="PROSITE" id="PS01225">
    <property type="entry name" value="CTCK_2"/>
    <property type="match status" value="1"/>
</dbReference>
<keyword evidence="2 4" id="KW-1015">Disulfide bond</keyword>
<dbReference type="GO" id="GO:0005615">
    <property type="term" value="C:extracellular space"/>
    <property type="evidence" value="ECO:0007669"/>
    <property type="project" value="TreeGrafter"/>
</dbReference>
<sequence length="745" mass="82450">MARCLENNTVEIIELKCEPPPMIQCASGRPPVAVPDDDLCCWHWECDCLCTGWGDPHYKTFDGTYYSYQGNCTYVLVEEIQQTIDNFGVYIDNYHCDARDKVSCPRTIIVTHETQEVQIKSVSLAPIKVQVLVNKKIVSLPYKKYGVKIYQSGINYVVEIPELEANITYNGLAFSIKLPYRLFGNNTQGQCGTCTNNQLDDCRSRSGEILSNCEIMADSWIVHDPNKPHCRTQPITPPPLLKTTTSPCKYSPLCDIINGRTFQKCHGAIPPKDFFQACVFDSCNVPNTNIECASLQSYALLCADQGICVDWRSQVMESCPITCPSHKVYKPCGPAVEATCQDSEDDVGRTSQIMLEGCFCPDGTMLHEAGVEVCVEKCGCVGPDKVPRQFGEIFIFDCQDCICREGGSGIVCEEHKCIKQRNIACNEEGFYAVTQINPNDPCCNETVCRCDASLCTTQHPNCGLGFDAVGTIPEGKCCPVYQCVRKNVCVHGGAEYQPNSPVFSDKCQSCVCKASVNSTSVPSVSCEHVPCNVQCEAGFALKTDVKNECCGVCQQTHCVMKVDGVTKLLNPGETLPSETDNCTMYSCTKIRNQFITSTSHISCPRFYEEDCVPGTVELMPNGCCKVCIEQKTACEVKQFKDYISHNNCTSSEKVTVQQCEGSCGTYSMYSAKANSMAHKCTCCQELQTSERPVVLHCSDGTQVNHQYLFVEKCGCINTDCGLSSNKRARRDTHRLRRSKLNHSLP</sequence>
<feature type="domain" description="VWFC" evidence="6">
    <location>
        <begin position="487"/>
        <end position="554"/>
    </location>
</feature>
<proteinExistence type="predicted"/>
<keyword evidence="1" id="KW-0677">Repeat</keyword>
<organism evidence="8 9">
    <name type="scientific">Pleurodeles waltl</name>
    <name type="common">Iberian ribbed newt</name>
    <dbReference type="NCBI Taxonomy" id="8319"/>
    <lineage>
        <taxon>Eukaryota</taxon>
        <taxon>Metazoa</taxon>
        <taxon>Chordata</taxon>
        <taxon>Craniata</taxon>
        <taxon>Vertebrata</taxon>
        <taxon>Euteleostomi</taxon>
        <taxon>Amphibia</taxon>
        <taxon>Batrachia</taxon>
        <taxon>Caudata</taxon>
        <taxon>Salamandroidea</taxon>
        <taxon>Salamandridae</taxon>
        <taxon>Pleurodelinae</taxon>
        <taxon>Pleurodeles</taxon>
    </lineage>
</organism>
<dbReference type="PROSITE" id="PS50184">
    <property type="entry name" value="VWFC_2"/>
    <property type="match status" value="2"/>
</dbReference>